<organism evidence="1 2">
    <name type="scientific">Saguinus oedipus</name>
    <name type="common">Cotton-top tamarin</name>
    <name type="synonym">Oedipomidas oedipus</name>
    <dbReference type="NCBI Taxonomy" id="9490"/>
    <lineage>
        <taxon>Eukaryota</taxon>
        <taxon>Metazoa</taxon>
        <taxon>Chordata</taxon>
        <taxon>Craniata</taxon>
        <taxon>Vertebrata</taxon>
        <taxon>Euteleostomi</taxon>
        <taxon>Mammalia</taxon>
        <taxon>Eutheria</taxon>
        <taxon>Euarchontoglires</taxon>
        <taxon>Primates</taxon>
        <taxon>Haplorrhini</taxon>
        <taxon>Platyrrhini</taxon>
        <taxon>Cebidae</taxon>
        <taxon>Callitrichinae</taxon>
        <taxon>Saguinus</taxon>
    </lineage>
</organism>
<feature type="non-terminal residue" evidence="1">
    <location>
        <position position="146"/>
    </location>
</feature>
<evidence type="ECO:0000313" key="1">
    <source>
        <dbReference type="EMBL" id="KAK2099000.1"/>
    </source>
</evidence>
<sequence length="146" mass="15635">MMIDTSGPVYKADSSHYMPPAADVLENLAPGYRAWSNPSREPLSHELVKWYLLETCSAHAQLQVVVESLLLKGQMVQIVMVDAGSRHRGHTLQQMPGLTAPGSVELMLLALLEQSRGASVHSVCAVSFLPGPPSSAGTCPSALMEP</sequence>
<protein>
    <submittedName>
        <fullName evidence="1">Uncharacterized protein</fullName>
    </submittedName>
</protein>
<gene>
    <name evidence="1" type="ORF">P7K49_024451</name>
</gene>
<evidence type="ECO:0000313" key="2">
    <source>
        <dbReference type="Proteomes" id="UP001266305"/>
    </source>
</evidence>
<accession>A0ABQ9UQE1</accession>
<dbReference type="Proteomes" id="UP001266305">
    <property type="component" value="Unassembled WGS sequence"/>
</dbReference>
<name>A0ABQ9UQE1_SAGOE</name>
<keyword evidence="2" id="KW-1185">Reference proteome</keyword>
<reference evidence="1 2" key="1">
    <citation type="submission" date="2023-05" db="EMBL/GenBank/DDBJ databases">
        <title>B98-5 Cell Line De Novo Hybrid Assembly: An Optical Mapping Approach.</title>
        <authorList>
            <person name="Kananen K."/>
            <person name="Auerbach J.A."/>
            <person name="Kautto E."/>
            <person name="Blachly J.S."/>
        </authorList>
    </citation>
    <scope>NUCLEOTIDE SEQUENCE [LARGE SCALE GENOMIC DNA]</scope>
    <source>
        <strain evidence="1">B95-8</strain>
        <tissue evidence="1">Cell line</tissue>
    </source>
</reference>
<comment type="caution">
    <text evidence="1">The sequence shown here is derived from an EMBL/GenBank/DDBJ whole genome shotgun (WGS) entry which is preliminary data.</text>
</comment>
<dbReference type="EMBL" id="JASSZA010000011">
    <property type="protein sequence ID" value="KAK2099000.1"/>
    <property type="molecule type" value="Genomic_DNA"/>
</dbReference>
<proteinExistence type="predicted"/>